<proteinExistence type="predicted"/>
<feature type="domain" description="MazG C-terminal" evidence="1">
    <location>
        <begin position="210"/>
        <end position="398"/>
    </location>
</feature>
<organism evidence="2 3">
    <name type="scientific">Pseudomonas iridis</name>
    <dbReference type="NCBI Taxonomy" id="2710587"/>
    <lineage>
        <taxon>Bacteria</taxon>
        <taxon>Pseudomonadati</taxon>
        <taxon>Pseudomonadota</taxon>
        <taxon>Gammaproteobacteria</taxon>
        <taxon>Pseudomonadales</taxon>
        <taxon>Pseudomonadaceae</taxon>
        <taxon>Pseudomonas</taxon>
    </lineage>
</organism>
<sequence length="403" mass="45521">MSGPKIQATPLSVPEYNLKASATNRFESMEDGFQSLRFGYFGEIGGLLSAVKKVGRDQLAATVSELAAEELGDALWYLINVAATVGVEHNNIGERCIVALRKRLGESEQSPVIPVTFRHIDSLIDIRREPASMDRSVQLGDLAYAAGVMAQTSYTKYMALSHPARSDHFGTHLAELAMTCASFNLKLEDIAHANLEKIASRWPMGDFEYPPLFDEKYPKHEQFPRKFSMDFIERGTPETGHVVQSFNGVYIGDRLTDNSNEPDDYRFHDVFHLAYVAFLGWSPVLRSLLKRKRKSDSTTDENEDGARAMIIEEGIATWIFNHAKGQDLYIKAKTGSLDYGVLKQIQNMVEGYEVARCKLWQWEKAILTGFEIFRELQNHRGGKVTVDMEQHTLSFEPLKQNEQ</sequence>
<dbReference type="SUPFAM" id="SSF101386">
    <property type="entry name" value="all-alpha NTP pyrophosphatases"/>
    <property type="match status" value="1"/>
</dbReference>
<dbReference type="EMBL" id="JBIUVY010000065">
    <property type="protein sequence ID" value="MFJ2289524.1"/>
    <property type="molecule type" value="Genomic_DNA"/>
</dbReference>
<comment type="caution">
    <text evidence="2">The sequence shown here is derived from an EMBL/GenBank/DDBJ whole genome shotgun (WGS) entry which is preliminary data.</text>
</comment>
<reference evidence="2 3" key="1">
    <citation type="submission" date="2024-10" db="EMBL/GenBank/DDBJ databases">
        <title>The Natural Products Discovery Center: Release of the First 8490 Sequenced Strains for Exploring Actinobacteria Biosynthetic Diversity.</title>
        <authorList>
            <person name="Kalkreuter E."/>
            <person name="Kautsar S.A."/>
            <person name="Yang D."/>
            <person name="Bader C.D."/>
            <person name="Teijaro C.N."/>
            <person name="Fluegel L."/>
            <person name="Davis C.M."/>
            <person name="Simpson J.R."/>
            <person name="Lauterbach L."/>
            <person name="Steele A.D."/>
            <person name="Gui C."/>
            <person name="Meng S."/>
            <person name="Li G."/>
            <person name="Viehrig K."/>
            <person name="Ye F."/>
            <person name="Su P."/>
            <person name="Kiefer A.F."/>
            <person name="Nichols A."/>
            <person name="Cepeda A.J."/>
            <person name="Yan W."/>
            <person name="Fan B."/>
            <person name="Jiang Y."/>
            <person name="Adhikari A."/>
            <person name="Zheng C.-J."/>
            <person name="Schuster L."/>
            <person name="Cowan T.M."/>
            <person name="Smanski M.J."/>
            <person name="Chevrette M.G."/>
            <person name="De Carvalho L.P.S."/>
            <person name="Shen B."/>
        </authorList>
    </citation>
    <scope>NUCLEOTIDE SEQUENCE [LARGE SCALE GENOMIC DNA]</scope>
    <source>
        <strain evidence="2 3">NPDC087689</strain>
    </source>
</reference>
<name>A0ABW8DQN1_9PSED</name>
<evidence type="ECO:0000313" key="3">
    <source>
        <dbReference type="Proteomes" id="UP001617296"/>
    </source>
</evidence>
<dbReference type="InterPro" id="IPR041407">
    <property type="entry name" value="MazG_C"/>
</dbReference>
<accession>A0ABW8DQN1</accession>
<dbReference type="CDD" id="cd11541">
    <property type="entry name" value="NTP-PPase_u4"/>
    <property type="match status" value="1"/>
</dbReference>
<evidence type="ECO:0000313" key="2">
    <source>
        <dbReference type="EMBL" id="MFJ2289524.1"/>
    </source>
</evidence>
<dbReference type="Proteomes" id="UP001617296">
    <property type="component" value="Unassembled WGS sequence"/>
</dbReference>
<protein>
    <submittedName>
        <fullName evidence="2">Nucleoside triphosphate pyrophosphohydrolase family protein</fullName>
    </submittedName>
</protein>
<gene>
    <name evidence="2" type="ORF">ACIOUF_24745</name>
</gene>
<keyword evidence="3" id="KW-1185">Reference proteome</keyword>
<dbReference type="RefSeq" id="WP_401233987.1">
    <property type="nucleotide sequence ID" value="NZ_JBIUVY010000065.1"/>
</dbReference>
<dbReference type="InterPro" id="IPR011379">
    <property type="entry name" value="MazG-related_GP37"/>
</dbReference>
<evidence type="ECO:0000259" key="1">
    <source>
        <dbReference type="Pfam" id="PF18722"/>
    </source>
</evidence>
<dbReference type="Pfam" id="PF18722">
    <property type="entry name" value="MazG_C"/>
    <property type="match status" value="1"/>
</dbReference>